<accession>A0A8H7THM7</accession>
<evidence type="ECO:0008006" key="4">
    <source>
        <dbReference type="Google" id="ProtNLM"/>
    </source>
</evidence>
<sequence length="416" mass="46832">MRVRSPGLNLMRAFTALSAPGQTCKEESATGSHFRNSFEEMSSPSTKHTNPFKRPASGGLDTPPAKRKLPWLISYASSSTMSRHTSLDPLEVVPPLNFFVPQRMVEVAVIDEYEIDIFGDFTKQIFTIHHSVLAHYSLSFRRLLAADANSSNMTLHGCEAAFGILQNWFYTQKIEGPAGAIKLMDYAKLWKLAKDLVIDDLAKILLGRMQITELGEDNEIGNTLKEFQTFAYMGTYRGLEDIAIQKTLSAMNKHNVERILKTMPDRMRHGFTLAMMKGCVGLTGWDVGLGFDGIDLEGRHRRARHRTAKLGDKINDAVGEKIAMCSSDLMLSDSSSDGESFEFSEDELVPETELLEQEEQMTNGARIVVDESNRNENNVSYDHMPLYEEDKSELGLREFIEASEDDEDEFYGKRDI</sequence>
<dbReference type="EMBL" id="JAFJYH010000101">
    <property type="protein sequence ID" value="KAG4419611.1"/>
    <property type="molecule type" value="Genomic_DNA"/>
</dbReference>
<dbReference type="AlphaFoldDB" id="A0A8H7THM7"/>
<dbReference type="OrthoDB" id="3556558at2759"/>
<gene>
    <name evidence="2" type="ORF">IFR04_007208</name>
</gene>
<dbReference type="InterPro" id="IPR011333">
    <property type="entry name" value="SKP1/BTB/POZ_sf"/>
</dbReference>
<feature type="compositionally biased region" description="Polar residues" evidence="1">
    <location>
        <begin position="29"/>
        <end position="49"/>
    </location>
</feature>
<evidence type="ECO:0000313" key="2">
    <source>
        <dbReference type="EMBL" id="KAG4419611.1"/>
    </source>
</evidence>
<organism evidence="2 3">
    <name type="scientific">Cadophora malorum</name>
    <dbReference type="NCBI Taxonomy" id="108018"/>
    <lineage>
        <taxon>Eukaryota</taxon>
        <taxon>Fungi</taxon>
        <taxon>Dikarya</taxon>
        <taxon>Ascomycota</taxon>
        <taxon>Pezizomycotina</taxon>
        <taxon>Leotiomycetes</taxon>
        <taxon>Helotiales</taxon>
        <taxon>Ploettnerulaceae</taxon>
        <taxon>Cadophora</taxon>
    </lineage>
</organism>
<evidence type="ECO:0000313" key="3">
    <source>
        <dbReference type="Proteomes" id="UP000664132"/>
    </source>
</evidence>
<evidence type="ECO:0000256" key="1">
    <source>
        <dbReference type="SAM" id="MobiDB-lite"/>
    </source>
</evidence>
<dbReference type="Proteomes" id="UP000664132">
    <property type="component" value="Unassembled WGS sequence"/>
</dbReference>
<dbReference type="Gene3D" id="3.30.710.10">
    <property type="entry name" value="Potassium Channel Kv1.1, Chain A"/>
    <property type="match status" value="1"/>
</dbReference>
<reference evidence="2" key="1">
    <citation type="submission" date="2021-02" db="EMBL/GenBank/DDBJ databases">
        <title>Genome sequence Cadophora malorum strain M34.</title>
        <authorList>
            <person name="Stefanovic E."/>
            <person name="Vu D."/>
            <person name="Scully C."/>
            <person name="Dijksterhuis J."/>
            <person name="Roader J."/>
            <person name="Houbraken J."/>
        </authorList>
    </citation>
    <scope>NUCLEOTIDE SEQUENCE</scope>
    <source>
        <strain evidence="2">M34</strain>
    </source>
</reference>
<feature type="region of interest" description="Disordered" evidence="1">
    <location>
        <begin position="25"/>
        <end position="65"/>
    </location>
</feature>
<name>A0A8H7THM7_9HELO</name>
<proteinExistence type="predicted"/>
<protein>
    <recommendedName>
        <fullName evidence="4">BTB domain-containing protein</fullName>
    </recommendedName>
</protein>
<keyword evidence="3" id="KW-1185">Reference proteome</keyword>
<comment type="caution">
    <text evidence="2">The sequence shown here is derived from an EMBL/GenBank/DDBJ whole genome shotgun (WGS) entry which is preliminary data.</text>
</comment>